<dbReference type="OrthoDB" id="1448232at2"/>
<proteinExistence type="predicted"/>
<dbReference type="EMBL" id="SOEO01000002">
    <property type="protein sequence ID" value="TDX84420.1"/>
    <property type="molecule type" value="Genomic_DNA"/>
</dbReference>
<comment type="caution">
    <text evidence="1">The sequence shown here is derived from an EMBL/GenBank/DDBJ whole genome shotgun (WGS) entry which is preliminary data.</text>
</comment>
<protein>
    <recommendedName>
        <fullName evidence="3">Addiction module component</fullName>
    </recommendedName>
</protein>
<evidence type="ECO:0008006" key="3">
    <source>
        <dbReference type="Google" id="ProtNLM"/>
    </source>
</evidence>
<dbReference type="AlphaFoldDB" id="A0A4R8IFD5"/>
<reference evidence="1 2" key="1">
    <citation type="submission" date="2019-03" db="EMBL/GenBank/DDBJ databases">
        <title>Genomic Encyclopedia of Type Strains, Phase III (KMG-III): the genomes of soil and plant-associated and newly described type strains.</title>
        <authorList>
            <person name="Whitman W."/>
        </authorList>
    </citation>
    <scope>NUCLEOTIDE SEQUENCE [LARGE SCALE GENOMIC DNA]</scope>
    <source>
        <strain evidence="1 2">CGMCC 1.12802</strain>
    </source>
</reference>
<sequence>METLTLQYNQAIKEELLKVLEKFSKKDLEIIDENPKFDQVREELHADYEYTKRPDAVFYSIDEVEKMFEDENL</sequence>
<evidence type="ECO:0000313" key="2">
    <source>
        <dbReference type="Proteomes" id="UP000295313"/>
    </source>
</evidence>
<accession>A0A4R8IFD5</accession>
<keyword evidence="2" id="KW-1185">Reference proteome</keyword>
<evidence type="ECO:0000313" key="1">
    <source>
        <dbReference type="EMBL" id="TDX84420.1"/>
    </source>
</evidence>
<dbReference type="RefSeq" id="WP_133944434.1">
    <property type="nucleotide sequence ID" value="NZ_SOEO01000002.1"/>
</dbReference>
<organism evidence="1 2">
    <name type="scientific">Epilithonimonas xixisoli</name>
    <dbReference type="NCBI Taxonomy" id="1476462"/>
    <lineage>
        <taxon>Bacteria</taxon>
        <taxon>Pseudomonadati</taxon>
        <taxon>Bacteroidota</taxon>
        <taxon>Flavobacteriia</taxon>
        <taxon>Flavobacteriales</taxon>
        <taxon>Weeksellaceae</taxon>
        <taxon>Chryseobacterium group</taxon>
        <taxon>Epilithonimonas</taxon>
    </lineage>
</organism>
<name>A0A4R8IFD5_9FLAO</name>
<dbReference type="Proteomes" id="UP000295313">
    <property type="component" value="Unassembled WGS sequence"/>
</dbReference>
<gene>
    <name evidence="1" type="ORF">B0I22_2039</name>
</gene>